<proteinExistence type="predicted"/>
<dbReference type="EMBL" id="MU276080">
    <property type="protein sequence ID" value="KAI0042169.1"/>
    <property type="molecule type" value="Genomic_DNA"/>
</dbReference>
<comment type="caution">
    <text evidence="1">The sequence shown here is derived from an EMBL/GenBank/DDBJ whole genome shotgun (WGS) entry which is preliminary data.</text>
</comment>
<reference evidence="1" key="2">
    <citation type="journal article" date="2022" name="New Phytol.">
        <title>Evolutionary transition to the ectomycorrhizal habit in the genomes of a hyperdiverse lineage of mushroom-forming fungi.</title>
        <authorList>
            <person name="Looney B."/>
            <person name="Miyauchi S."/>
            <person name="Morin E."/>
            <person name="Drula E."/>
            <person name="Courty P.E."/>
            <person name="Kohler A."/>
            <person name="Kuo A."/>
            <person name="LaButti K."/>
            <person name="Pangilinan J."/>
            <person name="Lipzen A."/>
            <person name="Riley R."/>
            <person name="Andreopoulos W."/>
            <person name="He G."/>
            <person name="Johnson J."/>
            <person name="Nolan M."/>
            <person name="Tritt A."/>
            <person name="Barry K.W."/>
            <person name="Grigoriev I.V."/>
            <person name="Nagy L.G."/>
            <person name="Hibbett D."/>
            <person name="Henrissat B."/>
            <person name="Matheny P.B."/>
            <person name="Labbe J."/>
            <person name="Martin F.M."/>
        </authorList>
    </citation>
    <scope>NUCLEOTIDE SEQUENCE</scope>
    <source>
        <strain evidence="1">FP105234-sp</strain>
    </source>
</reference>
<name>A0ACB8RDG4_9AGAM</name>
<dbReference type="Proteomes" id="UP000814033">
    <property type="component" value="Unassembled WGS sequence"/>
</dbReference>
<sequence>MQTATSARSPHFPSSRVCTSLVTSRRRRSWMSSNKSRASYATSCLSRSLCSRALCVTLGTTRGADNSRTPVFLRRRCARRIVCSCSLARGRRCSRWWSTRAATAGLDLRFIHGRIPSRLPSTSTGSDMTRCRPLQVPVFLNNPKLPRGSAPIEHQSQSTPCWAAIVFRQLCGGLHMPSS</sequence>
<keyword evidence="2" id="KW-1185">Reference proteome</keyword>
<reference evidence="1" key="1">
    <citation type="submission" date="2021-02" db="EMBL/GenBank/DDBJ databases">
        <authorList>
            <consortium name="DOE Joint Genome Institute"/>
            <person name="Ahrendt S."/>
            <person name="Looney B.P."/>
            <person name="Miyauchi S."/>
            <person name="Morin E."/>
            <person name="Drula E."/>
            <person name="Courty P.E."/>
            <person name="Chicoki N."/>
            <person name="Fauchery L."/>
            <person name="Kohler A."/>
            <person name="Kuo A."/>
            <person name="Labutti K."/>
            <person name="Pangilinan J."/>
            <person name="Lipzen A."/>
            <person name="Riley R."/>
            <person name="Andreopoulos W."/>
            <person name="He G."/>
            <person name="Johnson J."/>
            <person name="Barry K.W."/>
            <person name="Grigoriev I.V."/>
            <person name="Nagy L."/>
            <person name="Hibbett D."/>
            <person name="Henrissat B."/>
            <person name="Matheny P.B."/>
            <person name="Labbe J."/>
            <person name="Martin F."/>
        </authorList>
    </citation>
    <scope>NUCLEOTIDE SEQUENCE</scope>
    <source>
        <strain evidence="1">FP105234-sp</strain>
    </source>
</reference>
<organism evidence="1 2">
    <name type="scientific">Auriscalpium vulgare</name>
    <dbReference type="NCBI Taxonomy" id="40419"/>
    <lineage>
        <taxon>Eukaryota</taxon>
        <taxon>Fungi</taxon>
        <taxon>Dikarya</taxon>
        <taxon>Basidiomycota</taxon>
        <taxon>Agaricomycotina</taxon>
        <taxon>Agaricomycetes</taxon>
        <taxon>Russulales</taxon>
        <taxon>Auriscalpiaceae</taxon>
        <taxon>Auriscalpium</taxon>
    </lineage>
</organism>
<evidence type="ECO:0000313" key="1">
    <source>
        <dbReference type="EMBL" id="KAI0042169.1"/>
    </source>
</evidence>
<accession>A0ACB8RDG4</accession>
<gene>
    <name evidence="1" type="ORF">FA95DRAFT_610529</name>
</gene>
<protein>
    <submittedName>
        <fullName evidence="1">Uncharacterized protein</fullName>
    </submittedName>
</protein>
<evidence type="ECO:0000313" key="2">
    <source>
        <dbReference type="Proteomes" id="UP000814033"/>
    </source>
</evidence>